<evidence type="ECO:0000313" key="2">
    <source>
        <dbReference type="Proteomes" id="UP000237082"/>
    </source>
</evidence>
<evidence type="ECO:0000313" key="1">
    <source>
        <dbReference type="EMBL" id="POZ61197.1"/>
    </source>
</evidence>
<comment type="caution">
    <text evidence="1">The sequence shown here is derived from an EMBL/GenBank/DDBJ whole genome shotgun (WGS) entry which is preliminary data.</text>
</comment>
<keyword evidence="2" id="KW-1185">Reference proteome</keyword>
<organism evidence="1 2">
    <name type="scientific">Chromobacterium alticapitis</name>
    <dbReference type="NCBI Taxonomy" id="2073169"/>
    <lineage>
        <taxon>Bacteria</taxon>
        <taxon>Pseudomonadati</taxon>
        <taxon>Pseudomonadota</taxon>
        <taxon>Betaproteobacteria</taxon>
        <taxon>Neisseriales</taxon>
        <taxon>Chromobacteriaceae</taxon>
        <taxon>Chromobacterium</taxon>
    </lineage>
</organism>
<proteinExistence type="predicted"/>
<dbReference type="EMBL" id="PQWB01000070">
    <property type="protein sequence ID" value="POZ61197.1"/>
    <property type="molecule type" value="Genomic_DNA"/>
</dbReference>
<sequence length="62" mass="7232">SEDTFLRIFRLMDPKQFECAFRTWAGGILPAPQSPEQPAAQQRFALLTRPMGQPDHSRRYRI</sequence>
<dbReference type="Proteomes" id="UP000237082">
    <property type="component" value="Unassembled WGS sequence"/>
</dbReference>
<protein>
    <submittedName>
        <fullName evidence="1">Uncharacterized protein</fullName>
    </submittedName>
</protein>
<name>A0A2S5DE01_9NEIS</name>
<accession>A0A2S5DE01</accession>
<feature type="non-terminal residue" evidence="1">
    <location>
        <position position="1"/>
    </location>
</feature>
<gene>
    <name evidence="1" type="ORF">C2I19_15100</name>
</gene>
<reference evidence="2" key="1">
    <citation type="submission" date="2018-02" db="EMBL/GenBank/DDBJ databases">
        <authorList>
            <person name="O'Hara-Hanley K."/>
            <person name="Soby S."/>
        </authorList>
    </citation>
    <scope>NUCLEOTIDE SEQUENCE [LARGE SCALE GENOMIC DNA]</scope>
    <source>
        <strain evidence="2">MWU14-2602</strain>
    </source>
</reference>
<dbReference type="AlphaFoldDB" id="A0A2S5DE01"/>